<protein>
    <submittedName>
        <fullName evidence="6">IS21-like element helper ATPase IstB</fullName>
    </submittedName>
</protein>
<comment type="caution">
    <text evidence="6">The sequence shown here is derived from an EMBL/GenBank/DDBJ whole genome shotgun (WGS) entry which is preliminary data.</text>
</comment>
<accession>A0ABW3VVE2</accession>
<reference evidence="7" key="1">
    <citation type="journal article" date="2019" name="Int. J. Syst. Evol. Microbiol.">
        <title>The Global Catalogue of Microorganisms (GCM) 10K type strain sequencing project: providing services to taxonomists for standard genome sequencing and annotation.</title>
        <authorList>
            <consortium name="The Broad Institute Genomics Platform"/>
            <consortium name="The Broad Institute Genome Sequencing Center for Infectious Disease"/>
            <person name="Wu L."/>
            <person name="Ma J."/>
        </authorList>
    </citation>
    <scope>NUCLEOTIDE SEQUENCE [LARGE SCALE GENOMIC DNA]</scope>
    <source>
        <strain evidence="7">CCUG 49018</strain>
    </source>
</reference>
<dbReference type="Proteomes" id="UP001597182">
    <property type="component" value="Unassembled WGS sequence"/>
</dbReference>
<dbReference type="InterPro" id="IPR047661">
    <property type="entry name" value="IstB"/>
</dbReference>
<dbReference type="PIRSF" id="PIRSF003073">
    <property type="entry name" value="DNAC_TnpB_IstB"/>
    <property type="match status" value="1"/>
</dbReference>
<feature type="domain" description="AAA+ ATPase" evidence="5">
    <location>
        <begin position="103"/>
        <end position="235"/>
    </location>
</feature>
<dbReference type="Pfam" id="PF01695">
    <property type="entry name" value="IstB_IS21"/>
    <property type="match status" value="1"/>
</dbReference>
<comment type="similarity">
    <text evidence="1">Belongs to the IS21/IS1162 putative ATP-binding protein family.</text>
</comment>
<dbReference type="PANTHER" id="PTHR30050">
    <property type="entry name" value="CHROMOSOMAL REPLICATION INITIATOR PROTEIN DNAA"/>
    <property type="match status" value="1"/>
</dbReference>
<evidence type="ECO:0000256" key="1">
    <source>
        <dbReference type="ARBA" id="ARBA00008059"/>
    </source>
</evidence>
<keyword evidence="3" id="KW-0067">ATP-binding</keyword>
<dbReference type="NCBIfam" id="NF038214">
    <property type="entry name" value="IS21_help_AAA"/>
    <property type="match status" value="1"/>
</dbReference>
<gene>
    <name evidence="6" type="primary">istB</name>
    <name evidence="6" type="ORF">ACFQ34_33860</name>
</gene>
<keyword evidence="2" id="KW-0547">Nucleotide-binding</keyword>
<dbReference type="Gene3D" id="3.40.50.300">
    <property type="entry name" value="P-loop containing nucleotide triphosphate hydrolases"/>
    <property type="match status" value="1"/>
</dbReference>
<evidence type="ECO:0000313" key="7">
    <source>
        <dbReference type="Proteomes" id="UP001597182"/>
    </source>
</evidence>
<evidence type="ECO:0000256" key="4">
    <source>
        <dbReference type="SAM" id="MobiDB-lite"/>
    </source>
</evidence>
<dbReference type="SMART" id="SM00382">
    <property type="entry name" value="AAA"/>
    <property type="match status" value="1"/>
</dbReference>
<dbReference type="InterPro" id="IPR028350">
    <property type="entry name" value="DNAC/IstB-like"/>
</dbReference>
<dbReference type="InterPro" id="IPR003593">
    <property type="entry name" value="AAA+_ATPase"/>
</dbReference>
<feature type="non-terminal residue" evidence="6">
    <location>
        <position position="1"/>
    </location>
</feature>
<dbReference type="EMBL" id="JBHTMB010000393">
    <property type="protein sequence ID" value="MFD1238289.1"/>
    <property type="molecule type" value="Genomic_DNA"/>
</dbReference>
<evidence type="ECO:0000259" key="5">
    <source>
        <dbReference type="SMART" id="SM00382"/>
    </source>
</evidence>
<name>A0ABW3VVE2_9PSEU</name>
<feature type="region of interest" description="Disordered" evidence="4">
    <location>
        <begin position="238"/>
        <end position="259"/>
    </location>
</feature>
<dbReference type="CDD" id="cd00009">
    <property type="entry name" value="AAA"/>
    <property type="match status" value="1"/>
</dbReference>
<evidence type="ECO:0000313" key="6">
    <source>
        <dbReference type="EMBL" id="MFD1238289.1"/>
    </source>
</evidence>
<organism evidence="6 7">
    <name type="scientific">Pseudonocardia benzenivorans</name>
    <dbReference type="NCBI Taxonomy" id="228005"/>
    <lineage>
        <taxon>Bacteria</taxon>
        <taxon>Bacillati</taxon>
        <taxon>Actinomycetota</taxon>
        <taxon>Actinomycetes</taxon>
        <taxon>Pseudonocardiales</taxon>
        <taxon>Pseudonocardiaceae</taxon>
        <taxon>Pseudonocardia</taxon>
    </lineage>
</organism>
<sequence>GAAAVSADDGLRGALRALKLSGMLDTLDARLAQARAGELGHLDFLQVLCQDEVARRDQAAFARRLRRAHFEEQVTLEGFDFHANPKLPAAQIRDLAALRWLDAGESVILTGPVGVGKTFVAQALGHQAIRHGADVRFAKTSRVLAELAGGHADHSWARRLRELARPAVLILDDFGMRELTAAQADDLYELINERAGRSLVLTSNRSPVDWYPLFPNPVVAESLLDRLINTSHHIHMNGASYRPRKRPGRVPLAAEQEAG</sequence>
<dbReference type="RefSeq" id="WP_379653476.1">
    <property type="nucleotide sequence ID" value="NZ_JBHTMB010000393.1"/>
</dbReference>
<dbReference type="PANTHER" id="PTHR30050:SF4">
    <property type="entry name" value="ATP-BINDING PROTEIN RV3427C IN INSERTION SEQUENCE-RELATED"/>
    <property type="match status" value="1"/>
</dbReference>
<keyword evidence="7" id="KW-1185">Reference proteome</keyword>
<dbReference type="InterPro" id="IPR002611">
    <property type="entry name" value="IstB_ATP-bd"/>
</dbReference>
<dbReference type="SUPFAM" id="SSF52540">
    <property type="entry name" value="P-loop containing nucleoside triphosphate hydrolases"/>
    <property type="match status" value="1"/>
</dbReference>
<dbReference type="InterPro" id="IPR027417">
    <property type="entry name" value="P-loop_NTPase"/>
</dbReference>
<proteinExistence type="inferred from homology"/>
<evidence type="ECO:0000256" key="2">
    <source>
        <dbReference type="ARBA" id="ARBA00022741"/>
    </source>
</evidence>
<evidence type="ECO:0000256" key="3">
    <source>
        <dbReference type="ARBA" id="ARBA00022840"/>
    </source>
</evidence>